<dbReference type="HOGENOM" id="CLU_2686707_0_0_12"/>
<evidence type="ECO:0000313" key="2">
    <source>
        <dbReference type="Proteomes" id="UP000009222"/>
    </source>
</evidence>
<gene>
    <name evidence="1" type="ordered locus">TREAZ_2359</name>
</gene>
<evidence type="ECO:0000313" key="1">
    <source>
        <dbReference type="EMBL" id="AEF83238.1"/>
    </source>
</evidence>
<protein>
    <submittedName>
        <fullName evidence="1">Uncharacterized protein</fullName>
    </submittedName>
</protein>
<reference evidence="1 2" key="2">
    <citation type="journal article" date="2011" name="ISME J.">
        <title>RNA-seq reveals cooperative metabolic interactions between two termite-gut spirochete species in co-culture.</title>
        <authorList>
            <person name="Rosenthal A.Z."/>
            <person name="Matson E.G."/>
            <person name="Eldar A."/>
            <person name="Leadbetter J.R."/>
        </authorList>
    </citation>
    <scope>NUCLEOTIDE SEQUENCE [LARGE SCALE GENOMIC DNA]</scope>
    <source>
        <strain evidence="2">ATCC BAA-888 / DSM 13862 / ZAS-9</strain>
    </source>
</reference>
<dbReference type="AlphaFoldDB" id="F5YGF8"/>
<dbReference type="EMBL" id="CP001841">
    <property type="protein sequence ID" value="AEF83238.1"/>
    <property type="molecule type" value="Genomic_DNA"/>
</dbReference>
<sequence>MYFDLDDTIVVNSREIRIRIEFLSTGYIINRYRFFEAIKDLNDNYIAALGKQFNSAKNTVRLISQESAWRPFML</sequence>
<keyword evidence="2" id="KW-1185">Reference proteome</keyword>
<accession>F5YGF8</accession>
<dbReference type="InParanoid" id="F5YGF8"/>
<dbReference type="KEGG" id="taz:TREAZ_2359"/>
<proteinExistence type="predicted"/>
<name>F5YGF8_LEAAZ</name>
<dbReference type="Proteomes" id="UP000009222">
    <property type="component" value="Chromosome"/>
</dbReference>
<organism evidence="1 2">
    <name type="scientific">Leadbettera azotonutricia (strain ATCC BAA-888 / DSM 13862 / ZAS-9)</name>
    <name type="common">Treponema azotonutricium</name>
    <dbReference type="NCBI Taxonomy" id="545695"/>
    <lineage>
        <taxon>Bacteria</taxon>
        <taxon>Pseudomonadati</taxon>
        <taxon>Spirochaetota</taxon>
        <taxon>Spirochaetia</taxon>
        <taxon>Spirochaetales</taxon>
        <taxon>Breznakiellaceae</taxon>
        <taxon>Leadbettera</taxon>
    </lineage>
</organism>
<reference evidence="2" key="1">
    <citation type="submission" date="2009-12" db="EMBL/GenBank/DDBJ databases">
        <title>Complete sequence of Treponema azotonutricium strain ZAS-9.</title>
        <authorList>
            <person name="Tetu S.G."/>
            <person name="Matson E."/>
            <person name="Ren Q."/>
            <person name="Seshadri R."/>
            <person name="Elbourne L."/>
            <person name="Hassan K.A."/>
            <person name="Durkin A."/>
            <person name="Radune D."/>
            <person name="Mohamoud Y."/>
            <person name="Shay R."/>
            <person name="Jin S."/>
            <person name="Zhang X."/>
            <person name="Lucey K."/>
            <person name="Ballor N.R."/>
            <person name="Ottesen E."/>
            <person name="Rosenthal R."/>
            <person name="Allen A."/>
            <person name="Leadbetter J.R."/>
            <person name="Paulsen I.T."/>
        </authorList>
    </citation>
    <scope>NUCLEOTIDE SEQUENCE [LARGE SCALE GENOMIC DNA]</scope>
    <source>
        <strain evidence="2">ATCC BAA-888 / DSM 13862 / ZAS-9</strain>
    </source>
</reference>